<evidence type="ECO:0008006" key="4">
    <source>
        <dbReference type="Google" id="ProtNLM"/>
    </source>
</evidence>
<keyword evidence="3" id="KW-1185">Reference proteome</keyword>
<accession>A0ABW7FRV9</accession>
<dbReference type="Proteomes" id="UP001606099">
    <property type="component" value="Unassembled WGS sequence"/>
</dbReference>
<keyword evidence="1" id="KW-0472">Membrane</keyword>
<gene>
    <name evidence="2" type="ORF">ACG0Z6_02325</name>
</gene>
<dbReference type="EMBL" id="JBIGHZ010000001">
    <property type="protein sequence ID" value="MFG6447075.1"/>
    <property type="molecule type" value="Genomic_DNA"/>
</dbReference>
<comment type="caution">
    <text evidence="2">The sequence shown here is derived from an EMBL/GenBank/DDBJ whole genome shotgun (WGS) entry which is preliminary data.</text>
</comment>
<evidence type="ECO:0000256" key="1">
    <source>
        <dbReference type="SAM" id="Phobius"/>
    </source>
</evidence>
<name>A0ABW7FRV9_9BURK</name>
<evidence type="ECO:0000313" key="3">
    <source>
        <dbReference type="Proteomes" id="UP001606099"/>
    </source>
</evidence>
<sequence>MAAALLASTAAHAVQYGSPQLNSVLGEPLRLVVPVRVAAGQTLPPQCARVTIKAGQRVLDDVILQRVVSQPGESGEYSIWVRSSVPMTHPDLSLLLACSGGQLALHLPAANGALGTESAAAPTGSRPAPEKHDMVAHTDSVSGRGVVRALASAEPADAQPSVTRVALGEREWLMESSWVSPERSGAHSKGWQISSVGTVLQWAWDTLTIGANPAAGLSPIQTAQQRRLLEQLQALQIEQQAMQPEIQRALLTTVQQEQAFGAQLTLLTLSGLAALLAGVGLWWTLARAQGGRRWRALQARLAQVQPWLAERAKGLTQKPSAGTSA</sequence>
<dbReference type="RefSeq" id="WP_394458448.1">
    <property type="nucleotide sequence ID" value="NZ_JBIGHZ010000001.1"/>
</dbReference>
<keyword evidence="1" id="KW-1133">Transmembrane helix</keyword>
<keyword evidence="1" id="KW-0812">Transmembrane</keyword>
<feature type="transmembrane region" description="Helical" evidence="1">
    <location>
        <begin position="264"/>
        <end position="285"/>
    </location>
</feature>
<evidence type="ECO:0000313" key="2">
    <source>
        <dbReference type="EMBL" id="MFG6447075.1"/>
    </source>
</evidence>
<protein>
    <recommendedName>
        <fullName evidence="4">Protein BatD</fullName>
    </recommendedName>
</protein>
<proteinExistence type="predicted"/>
<reference evidence="2 3" key="1">
    <citation type="submission" date="2024-08" db="EMBL/GenBank/DDBJ databases">
        <authorList>
            <person name="Lu H."/>
        </authorList>
    </citation>
    <scope>NUCLEOTIDE SEQUENCE [LARGE SCALE GENOMIC DNA]</scope>
    <source>
        <strain evidence="2 3">BYS180W</strain>
    </source>
</reference>
<organism evidence="2 3">
    <name type="scientific">Roseateles rivi</name>
    <dbReference type="NCBI Taxonomy" id="3299028"/>
    <lineage>
        <taxon>Bacteria</taxon>
        <taxon>Pseudomonadati</taxon>
        <taxon>Pseudomonadota</taxon>
        <taxon>Betaproteobacteria</taxon>
        <taxon>Burkholderiales</taxon>
        <taxon>Sphaerotilaceae</taxon>
        <taxon>Roseateles</taxon>
    </lineage>
</organism>